<dbReference type="Gene3D" id="2.30.110.10">
    <property type="entry name" value="Electron Transport, Fmn-binding Protein, Chain A"/>
    <property type="match status" value="1"/>
</dbReference>
<dbReference type="EMBL" id="BAAARB010000006">
    <property type="protein sequence ID" value="GAA2376962.1"/>
    <property type="molecule type" value="Genomic_DNA"/>
</dbReference>
<comment type="caution">
    <text evidence="1">The sequence shown here is derived from an EMBL/GenBank/DDBJ whole genome shotgun (WGS) entry which is preliminary data.</text>
</comment>
<proteinExistence type="predicted"/>
<name>A0ABP5UFH9_9ACTN</name>
<evidence type="ECO:0000313" key="2">
    <source>
        <dbReference type="Proteomes" id="UP001501170"/>
    </source>
</evidence>
<evidence type="ECO:0000313" key="1">
    <source>
        <dbReference type="EMBL" id="GAA2376962.1"/>
    </source>
</evidence>
<dbReference type="InterPro" id="IPR012349">
    <property type="entry name" value="Split_barrel_FMN-bd"/>
</dbReference>
<protein>
    <submittedName>
        <fullName evidence="1">Nitroreductase family deazaflavin-dependent oxidoreductase</fullName>
    </submittedName>
</protein>
<accession>A0ABP5UFH9</accession>
<keyword evidence="2" id="KW-1185">Reference proteome</keyword>
<reference evidence="2" key="1">
    <citation type="journal article" date="2019" name="Int. J. Syst. Evol. Microbiol.">
        <title>The Global Catalogue of Microorganisms (GCM) 10K type strain sequencing project: providing services to taxonomists for standard genome sequencing and annotation.</title>
        <authorList>
            <consortium name="The Broad Institute Genomics Platform"/>
            <consortium name="The Broad Institute Genome Sequencing Center for Infectious Disease"/>
            <person name="Wu L."/>
            <person name="Ma J."/>
        </authorList>
    </citation>
    <scope>NUCLEOTIDE SEQUENCE [LARGE SCALE GENOMIC DNA]</scope>
    <source>
        <strain evidence="2">JCM 16227</strain>
    </source>
</reference>
<dbReference type="Proteomes" id="UP001501170">
    <property type="component" value="Unassembled WGS sequence"/>
</dbReference>
<dbReference type="RefSeq" id="WP_006896462.1">
    <property type="nucleotide sequence ID" value="NZ_BAAARB010000006.1"/>
</dbReference>
<organism evidence="1 2">
    <name type="scientific">Gordonia cholesterolivorans</name>
    <dbReference type="NCBI Taxonomy" id="559625"/>
    <lineage>
        <taxon>Bacteria</taxon>
        <taxon>Bacillati</taxon>
        <taxon>Actinomycetota</taxon>
        <taxon>Actinomycetes</taxon>
        <taxon>Mycobacteriales</taxon>
        <taxon>Gordoniaceae</taxon>
        <taxon>Gordonia</taxon>
    </lineage>
</organism>
<gene>
    <name evidence="1" type="ORF">GCM10009855_15440</name>
</gene>
<dbReference type="NCBIfam" id="TIGR00026">
    <property type="entry name" value="hi_GC_TIGR00026"/>
    <property type="match status" value="1"/>
</dbReference>
<dbReference type="InterPro" id="IPR004378">
    <property type="entry name" value="F420H2_quin_Rdtase"/>
</dbReference>
<sequence>MKVPHAVALVNKYVTNPIQGVWAGRIAPWAIVEHVGRKSNRRYRTPVLAFVDAGRISIALNYGADSDWVKNVLAAGEFTLVRSGRELKVAGVRVIPSDSPDVVKSARIPAKLSESVLYGRLVEA</sequence>